<dbReference type="RefSeq" id="WP_092723650.1">
    <property type="nucleotide sequence ID" value="NZ_FNNO01000006.1"/>
</dbReference>
<dbReference type="PANTHER" id="PTHR34139:SF1">
    <property type="entry name" value="RNASE MJ1380-RELATED"/>
    <property type="match status" value="1"/>
</dbReference>
<evidence type="ECO:0000256" key="2">
    <source>
        <dbReference type="ARBA" id="ARBA00022649"/>
    </source>
</evidence>
<dbReference type="EMBL" id="FNNO01000006">
    <property type="protein sequence ID" value="SDW87470.1"/>
    <property type="molecule type" value="Genomic_DNA"/>
</dbReference>
<dbReference type="InterPro" id="IPR051813">
    <property type="entry name" value="HepT_RNase_toxin"/>
</dbReference>
<dbReference type="InterPro" id="IPR008201">
    <property type="entry name" value="HepT-like"/>
</dbReference>
<evidence type="ECO:0000256" key="5">
    <source>
        <dbReference type="ARBA" id="ARBA00022801"/>
    </source>
</evidence>
<comment type="caution">
    <text evidence="7">The sequence shown here is derived from an EMBL/GenBank/DDBJ whole genome shotgun (WGS) entry which is preliminary data.</text>
</comment>
<dbReference type="GO" id="GO:0000166">
    <property type="term" value="F:nucleotide binding"/>
    <property type="evidence" value="ECO:0007669"/>
    <property type="project" value="UniProtKB-KW"/>
</dbReference>
<protein>
    <submittedName>
        <fullName evidence="7">Uncharacterized conserved protein, contains HEPN domain</fullName>
    </submittedName>
</protein>
<dbReference type="Pfam" id="PF01934">
    <property type="entry name" value="HepT-like"/>
    <property type="match status" value="1"/>
</dbReference>
<evidence type="ECO:0000313" key="7">
    <source>
        <dbReference type="EMBL" id="SDW87470.1"/>
    </source>
</evidence>
<dbReference type="GO" id="GO:0004540">
    <property type="term" value="F:RNA nuclease activity"/>
    <property type="evidence" value="ECO:0007669"/>
    <property type="project" value="InterPro"/>
</dbReference>
<gene>
    <name evidence="7" type="ORF">SAMN05444410_106196</name>
</gene>
<dbReference type="GO" id="GO:0110001">
    <property type="term" value="C:toxin-antitoxin complex"/>
    <property type="evidence" value="ECO:0007669"/>
    <property type="project" value="InterPro"/>
</dbReference>
<keyword evidence="8" id="KW-1185">Reference proteome</keyword>
<keyword evidence="4" id="KW-0547">Nucleotide-binding</keyword>
<reference evidence="7 8" key="1">
    <citation type="submission" date="2016-10" db="EMBL/GenBank/DDBJ databases">
        <authorList>
            <person name="Varghese N."/>
            <person name="Submissions S."/>
        </authorList>
    </citation>
    <scope>NUCLEOTIDE SEQUENCE [LARGE SCALE GENOMIC DNA]</scope>
    <source>
        <strain evidence="7 8">DSM 25353</strain>
    </source>
</reference>
<dbReference type="GO" id="GO:0016787">
    <property type="term" value="F:hydrolase activity"/>
    <property type="evidence" value="ECO:0007669"/>
    <property type="project" value="UniProtKB-KW"/>
</dbReference>
<evidence type="ECO:0000313" key="8">
    <source>
        <dbReference type="Proteomes" id="UP000198711"/>
    </source>
</evidence>
<keyword evidence="1" id="KW-0597">Phosphoprotein</keyword>
<dbReference type="AlphaFoldDB" id="A0A8X8LBE0"/>
<evidence type="ECO:0000256" key="4">
    <source>
        <dbReference type="ARBA" id="ARBA00022741"/>
    </source>
</evidence>
<dbReference type="Gene3D" id="1.20.120.580">
    <property type="entry name" value="bsu32300-like"/>
    <property type="match status" value="1"/>
</dbReference>
<evidence type="ECO:0000256" key="3">
    <source>
        <dbReference type="ARBA" id="ARBA00022722"/>
    </source>
</evidence>
<evidence type="ECO:0000256" key="1">
    <source>
        <dbReference type="ARBA" id="ARBA00022553"/>
    </source>
</evidence>
<proteinExistence type="inferred from homology"/>
<keyword evidence="2" id="KW-1277">Toxin-antitoxin system</keyword>
<keyword evidence="5" id="KW-0378">Hydrolase</keyword>
<comment type="similarity">
    <text evidence="6">Belongs to the HepT RNase toxin family.</text>
</comment>
<accession>A0A8X8LBE0</accession>
<dbReference type="PANTHER" id="PTHR34139">
    <property type="entry name" value="UPF0331 PROTEIN MJ0127"/>
    <property type="match status" value="1"/>
</dbReference>
<sequence>MSPSDLELLKHIADEISFVLKATQDKTKETVINDPVLSRAIVRSLEIVGEASNKLDPDFKSDHPEIEWRKIISTRHKLIHDYFGVDYDIVWDIVSRKLPDLLDFIEQIIKE</sequence>
<keyword evidence="3" id="KW-0540">Nuclease</keyword>
<evidence type="ECO:0000256" key="6">
    <source>
        <dbReference type="ARBA" id="ARBA00024207"/>
    </source>
</evidence>
<organism evidence="7 8">
    <name type="scientific">Hydrobacter penzbergensis</name>
    <dbReference type="NCBI Taxonomy" id="1235997"/>
    <lineage>
        <taxon>Bacteria</taxon>
        <taxon>Pseudomonadati</taxon>
        <taxon>Bacteroidota</taxon>
        <taxon>Chitinophagia</taxon>
        <taxon>Chitinophagales</taxon>
        <taxon>Chitinophagaceae</taxon>
        <taxon>Hydrobacter</taxon>
    </lineage>
</organism>
<name>A0A8X8LBE0_9BACT</name>
<dbReference type="InterPro" id="IPR037038">
    <property type="entry name" value="HepT-like_sf"/>
</dbReference>
<dbReference type="Proteomes" id="UP000198711">
    <property type="component" value="Unassembled WGS sequence"/>
</dbReference>